<name>A0ABT9QS24_9ACTN</name>
<evidence type="ECO:0000313" key="2">
    <source>
        <dbReference type="Proteomes" id="UP001225356"/>
    </source>
</evidence>
<dbReference type="EMBL" id="JAUSQU010000001">
    <property type="protein sequence ID" value="MDP9849550.1"/>
    <property type="molecule type" value="Genomic_DNA"/>
</dbReference>
<protein>
    <submittedName>
        <fullName evidence="1">Uncharacterized protein</fullName>
    </submittedName>
</protein>
<reference evidence="1 2" key="1">
    <citation type="submission" date="2023-07" db="EMBL/GenBank/DDBJ databases">
        <title>Sequencing the genomes of 1000 actinobacteria strains.</title>
        <authorList>
            <person name="Klenk H.-P."/>
        </authorList>
    </citation>
    <scope>NUCLEOTIDE SEQUENCE [LARGE SCALE GENOMIC DNA]</scope>
    <source>
        <strain evidence="1 2">DSM 46740</strain>
    </source>
</reference>
<gene>
    <name evidence="1" type="ORF">J2853_008761</name>
</gene>
<sequence length="41" mass="4803">MPDMVHPENLVVDHSFDQVEHPQSTIIQTIFVERMVDVVLR</sequence>
<evidence type="ECO:0000313" key="1">
    <source>
        <dbReference type="EMBL" id="MDP9849550.1"/>
    </source>
</evidence>
<comment type="caution">
    <text evidence="1">The sequence shown here is derived from an EMBL/GenBank/DDBJ whole genome shotgun (WGS) entry which is preliminary data.</text>
</comment>
<dbReference type="Proteomes" id="UP001225356">
    <property type="component" value="Unassembled WGS sequence"/>
</dbReference>
<organism evidence="1 2">
    <name type="scientific">Streptosporangium lutulentum</name>
    <dbReference type="NCBI Taxonomy" id="1461250"/>
    <lineage>
        <taxon>Bacteria</taxon>
        <taxon>Bacillati</taxon>
        <taxon>Actinomycetota</taxon>
        <taxon>Actinomycetes</taxon>
        <taxon>Streptosporangiales</taxon>
        <taxon>Streptosporangiaceae</taxon>
        <taxon>Streptosporangium</taxon>
    </lineage>
</organism>
<dbReference type="RefSeq" id="WP_307567467.1">
    <property type="nucleotide sequence ID" value="NZ_JAUSQU010000001.1"/>
</dbReference>
<keyword evidence="2" id="KW-1185">Reference proteome</keyword>
<accession>A0ABT9QS24</accession>
<proteinExistence type="predicted"/>